<gene>
    <name evidence="1" type="ORF">EUGRSUZ_B01007</name>
</gene>
<protein>
    <submittedName>
        <fullName evidence="1">Uncharacterized protein</fullName>
    </submittedName>
</protein>
<evidence type="ECO:0000313" key="1">
    <source>
        <dbReference type="EMBL" id="KAK3440733.1"/>
    </source>
</evidence>
<sequence length="284" mass="30161">MASTILMHSIPVSPTTTIDLSSRKSVARGLFPANHSPRLAPRGGLRVRCMTEGNKPDLNPSPKSKVSTNFRDVFAFSGPAPERINGRLAMIGFVAAISVELSQRPRLVRLRFNEGGIPRWLQGRSVLLSVASLEIKPEGSTEIPASDVPSTSPTPTPTPTPIPTPKPKRKVSTSFTDVFAFSGPAPERINGRLAMIGFVAAIAVELSKGQDLFAQISDGGIPWFLGTSVLLSVASLVPLFQGVTVESKSGGLMTSDAELWNGRLAMLGLVALAFTEYVKGGTLV</sequence>
<proteinExistence type="predicted"/>
<evidence type="ECO:0000313" key="2">
    <source>
        <dbReference type="Proteomes" id="UP000030711"/>
    </source>
</evidence>
<reference evidence="1 2" key="1">
    <citation type="journal article" date="2014" name="Nature">
        <title>The genome of Eucalyptus grandis.</title>
        <authorList>
            <person name="Myburg A.A."/>
            <person name="Grattapaglia D."/>
            <person name="Tuskan G.A."/>
            <person name="Hellsten U."/>
            <person name="Hayes R.D."/>
            <person name="Grimwood J."/>
            <person name="Jenkins J."/>
            <person name="Lindquist E."/>
            <person name="Tice H."/>
            <person name="Bauer D."/>
            <person name="Goodstein D.M."/>
            <person name="Dubchak I."/>
            <person name="Poliakov A."/>
            <person name="Mizrachi E."/>
            <person name="Kullan A.R."/>
            <person name="Hussey S.G."/>
            <person name="Pinard D."/>
            <person name="van der Merwe K."/>
            <person name="Singh P."/>
            <person name="van Jaarsveld I."/>
            <person name="Silva-Junior O.B."/>
            <person name="Togawa R.C."/>
            <person name="Pappas M.R."/>
            <person name="Faria D.A."/>
            <person name="Sansaloni C.P."/>
            <person name="Petroli C.D."/>
            <person name="Yang X."/>
            <person name="Ranjan P."/>
            <person name="Tschaplinski T.J."/>
            <person name="Ye C.Y."/>
            <person name="Li T."/>
            <person name="Sterck L."/>
            <person name="Vanneste K."/>
            <person name="Murat F."/>
            <person name="Soler M."/>
            <person name="Clemente H.S."/>
            <person name="Saidi N."/>
            <person name="Cassan-Wang H."/>
            <person name="Dunand C."/>
            <person name="Hefer C.A."/>
            <person name="Bornberg-Bauer E."/>
            <person name="Kersting A.R."/>
            <person name="Vining K."/>
            <person name="Amarasinghe V."/>
            <person name="Ranik M."/>
            <person name="Naithani S."/>
            <person name="Elser J."/>
            <person name="Boyd A.E."/>
            <person name="Liston A."/>
            <person name="Spatafora J.W."/>
            <person name="Dharmwardhana P."/>
            <person name="Raja R."/>
            <person name="Sullivan C."/>
            <person name="Romanel E."/>
            <person name="Alves-Ferreira M."/>
            <person name="Kulheim C."/>
            <person name="Foley W."/>
            <person name="Carocha V."/>
            <person name="Paiva J."/>
            <person name="Kudrna D."/>
            <person name="Brommonschenkel S.H."/>
            <person name="Pasquali G."/>
            <person name="Byrne M."/>
            <person name="Rigault P."/>
            <person name="Tibbits J."/>
            <person name="Spokevicius A."/>
            <person name="Jones R.C."/>
            <person name="Steane D.A."/>
            <person name="Vaillancourt R.E."/>
            <person name="Potts B.M."/>
            <person name="Joubert F."/>
            <person name="Barry K."/>
            <person name="Pappas G.J."/>
            <person name="Strauss S.H."/>
            <person name="Jaiswal P."/>
            <person name="Grima-Pettenati J."/>
            <person name="Salse J."/>
            <person name="Van de Peer Y."/>
            <person name="Rokhsar D.S."/>
            <person name="Schmutz J."/>
        </authorList>
    </citation>
    <scope>NUCLEOTIDE SEQUENCE [LARGE SCALE GENOMIC DNA]</scope>
    <source>
        <strain evidence="2">cv. BRASUZ1</strain>
        <tissue evidence="1">Leaf extractions</tissue>
    </source>
</reference>
<keyword evidence="2" id="KW-1185">Reference proteome</keyword>
<dbReference type="EMBL" id="CM064436">
    <property type="protein sequence ID" value="KAK3440733.1"/>
    <property type="molecule type" value="Genomic_DNA"/>
</dbReference>
<name>A0ACC3LP81_EUCGR</name>
<organism evidence="1 2">
    <name type="scientific">Eucalyptus grandis</name>
    <name type="common">Flooded gum</name>
    <dbReference type="NCBI Taxonomy" id="71139"/>
    <lineage>
        <taxon>Eukaryota</taxon>
        <taxon>Viridiplantae</taxon>
        <taxon>Streptophyta</taxon>
        <taxon>Embryophyta</taxon>
        <taxon>Tracheophyta</taxon>
        <taxon>Spermatophyta</taxon>
        <taxon>Magnoliopsida</taxon>
        <taxon>eudicotyledons</taxon>
        <taxon>Gunneridae</taxon>
        <taxon>Pentapetalae</taxon>
        <taxon>rosids</taxon>
        <taxon>malvids</taxon>
        <taxon>Myrtales</taxon>
        <taxon>Myrtaceae</taxon>
        <taxon>Myrtoideae</taxon>
        <taxon>Eucalypteae</taxon>
        <taxon>Eucalyptus</taxon>
    </lineage>
</organism>
<dbReference type="Proteomes" id="UP000030711">
    <property type="component" value="Chromosome 2"/>
</dbReference>
<comment type="caution">
    <text evidence="1">The sequence shown here is derived from an EMBL/GenBank/DDBJ whole genome shotgun (WGS) entry which is preliminary data.</text>
</comment>
<accession>A0ACC3LP81</accession>